<evidence type="ECO:0000256" key="1">
    <source>
        <dbReference type="ARBA" id="ARBA00004141"/>
    </source>
</evidence>
<evidence type="ECO:0000313" key="8">
    <source>
        <dbReference type="Proteomes" id="UP000054770"/>
    </source>
</evidence>
<feature type="transmembrane region" description="Helical" evidence="5">
    <location>
        <begin position="413"/>
        <end position="432"/>
    </location>
</feature>
<dbReference type="PROSITE" id="PS00216">
    <property type="entry name" value="SUGAR_TRANSPORT_1"/>
    <property type="match status" value="1"/>
</dbReference>
<protein>
    <submittedName>
        <fullName evidence="7">Major facilitator transporter</fullName>
    </submittedName>
</protein>
<organism evidence="7 8">
    <name type="scientific">Caballeronia choica</name>
    <dbReference type="NCBI Taxonomy" id="326476"/>
    <lineage>
        <taxon>Bacteria</taxon>
        <taxon>Pseudomonadati</taxon>
        <taxon>Pseudomonadota</taxon>
        <taxon>Betaproteobacteria</taxon>
        <taxon>Burkholderiales</taxon>
        <taxon>Burkholderiaceae</taxon>
        <taxon>Caballeronia</taxon>
    </lineage>
</organism>
<dbReference type="Gene3D" id="1.20.1250.20">
    <property type="entry name" value="MFS general substrate transporter like domains"/>
    <property type="match status" value="1"/>
</dbReference>
<comment type="caution">
    <text evidence="7">The sequence shown here is derived from an EMBL/GenBank/DDBJ whole genome shotgun (WGS) entry which is preliminary data.</text>
</comment>
<dbReference type="InterPro" id="IPR005829">
    <property type="entry name" value="Sugar_transporter_CS"/>
</dbReference>
<feature type="transmembrane region" description="Helical" evidence="5">
    <location>
        <begin position="113"/>
        <end position="134"/>
    </location>
</feature>
<keyword evidence="2 5" id="KW-0812">Transmembrane</keyword>
<feature type="transmembrane region" description="Helical" evidence="5">
    <location>
        <begin position="382"/>
        <end position="407"/>
    </location>
</feature>
<evidence type="ECO:0000256" key="4">
    <source>
        <dbReference type="ARBA" id="ARBA00023136"/>
    </source>
</evidence>
<dbReference type="PANTHER" id="PTHR23508:SF10">
    <property type="entry name" value="CARBOXYLIC ACID TRANSPORTER PROTEIN HOMOLOG"/>
    <property type="match status" value="1"/>
</dbReference>
<keyword evidence="8" id="KW-1185">Reference proteome</keyword>
<dbReference type="CDD" id="cd17365">
    <property type="entry name" value="MFS_PcaK_like"/>
    <property type="match status" value="1"/>
</dbReference>
<dbReference type="PANTHER" id="PTHR23508">
    <property type="entry name" value="CARBOXYLIC ACID TRANSPORTER PROTEIN HOMOLOG"/>
    <property type="match status" value="1"/>
</dbReference>
<keyword evidence="3 5" id="KW-1133">Transmembrane helix</keyword>
<name>A0A158L262_9BURK</name>
<evidence type="ECO:0000256" key="5">
    <source>
        <dbReference type="SAM" id="Phobius"/>
    </source>
</evidence>
<gene>
    <name evidence="7" type="ORF">AWB68_08417</name>
</gene>
<feature type="domain" description="Major facilitator superfamily (MFS) profile" evidence="6">
    <location>
        <begin position="22"/>
        <end position="437"/>
    </location>
</feature>
<evidence type="ECO:0000313" key="7">
    <source>
        <dbReference type="EMBL" id="SAL87474.1"/>
    </source>
</evidence>
<accession>A0A158L262</accession>
<dbReference type="Proteomes" id="UP000054770">
    <property type="component" value="Unassembled WGS sequence"/>
</dbReference>
<dbReference type="EMBL" id="FCON02000293">
    <property type="protein sequence ID" value="SAL87474.1"/>
    <property type="molecule type" value="Genomic_DNA"/>
</dbReference>
<dbReference type="GO" id="GO:0005886">
    <property type="term" value="C:plasma membrane"/>
    <property type="evidence" value="ECO:0007669"/>
    <property type="project" value="TreeGrafter"/>
</dbReference>
<dbReference type="Pfam" id="PF07690">
    <property type="entry name" value="MFS_1"/>
    <property type="match status" value="1"/>
</dbReference>
<feature type="transmembrane region" description="Helical" evidence="5">
    <location>
        <begin position="88"/>
        <end position="107"/>
    </location>
</feature>
<feature type="transmembrane region" description="Helical" evidence="5">
    <location>
        <begin position="146"/>
        <end position="165"/>
    </location>
</feature>
<dbReference type="InterPro" id="IPR036259">
    <property type="entry name" value="MFS_trans_sf"/>
</dbReference>
<feature type="transmembrane region" description="Helical" evidence="5">
    <location>
        <begin position="293"/>
        <end position="316"/>
    </location>
</feature>
<dbReference type="InterPro" id="IPR020846">
    <property type="entry name" value="MFS_dom"/>
</dbReference>
<dbReference type="SUPFAM" id="SSF103473">
    <property type="entry name" value="MFS general substrate transporter"/>
    <property type="match status" value="1"/>
</dbReference>
<proteinExistence type="predicted"/>
<keyword evidence="4 5" id="KW-0472">Membrane</keyword>
<feature type="transmembrane region" description="Helical" evidence="5">
    <location>
        <begin position="177"/>
        <end position="203"/>
    </location>
</feature>
<feature type="transmembrane region" description="Helical" evidence="5">
    <location>
        <begin position="56"/>
        <end position="76"/>
    </location>
</feature>
<feature type="transmembrane region" description="Helical" evidence="5">
    <location>
        <begin position="260"/>
        <end position="281"/>
    </location>
</feature>
<dbReference type="PROSITE" id="PS50850">
    <property type="entry name" value="MFS"/>
    <property type="match status" value="1"/>
</dbReference>
<feature type="transmembrane region" description="Helical" evidence="5">
    <location>
        <begin position="323"/>
        <end position="341"/>
    </location>
</feature>
<evidence type="ECO:0000259" key="6">
    <source>
        <dbReference type="PROSITE" id="PS50850"/>
    </source>
</evidence>
<dbReference type="OrthoDB" id="7066727at2"/>
<evidence type="ECO:0000256" key="2">
    <source>
        <dbReference type="ARBA" id="ARBA00022692"/>
    </source>
</evidence>
<dbReference type="AlphaFoldDB" id="A0A158L262"/>
<dbReference type="InterPro" id="IPR011701">
    <property type="entry name" value="MFS"/>
</dbReference>
<dbReference type="GO" id="GO:0046943">
    <property type="term" value="F:carboxylic acid transmembrane transporter activity"/>
    <property type="evidence" value="ECO:0007669"/>
    <property type="project" value="TreeGrafter"/>
</dbReference>
<comment type="subcellular location">
    <subcellularLocation>
        <location evidence="1">Membrane</location>
        <topology evidence="1">Multi-pass membrane protein</topology>
    </subcellularLocation>
</comment>
<sequence length="455" mass="47502">MRQLNVHEIADGARFGALHAVILLICTLIIVADGYDLAIMGAALPSVMKDLNVAPAQAGMMVSAGFIGLMIGAIAAGMLADRVGRRKTMAACVVVFSIVTACTGLVHDAVLFGIVRFVAGIGIGGVMPCVVAHVTEFAPRKHRATMVTVSFSGFAIGGMLAAVLGNAMIEAHGWRSVFFVAAVPLLVVPFVVGLLPESIAYLVRTRRVAELRAIVRGLHPRFEIRSEDALVVPACSSPVPVHDDVSVGLLFREGRLSSTIMLWLASFMCVFVIYGLASWLAKMMTNAGYSLGSALNLLLALNVGALVGGVSAGLLADRFPIKVVLCSFYLLASTAILVSGSDVPVTWLHVTTGILGASSYGGQMLTYAYAGQFYPPAIRSSGVGWVTGVGRLGAILAPVAFGALMALQLPRQLNFLVIAIPMFIAAAAVAMIGHGHSCVKGSARDIHACDGSSLQ</sequence>
<feature type="transmembrane region" description="Helical" evidence="5">
    <location>
        <begin position="21"/>
        <end position="44"/>
    </location>
</feature>
<evidence type="ECO:0000256" key="3">
    <source>
        <dbReference type="ARBA" id="ARBA00022989"/>
    </source>
</evidence>
<reference evidence="7" key="1">
    <citation type="submission" date="2016-01" db="EMBL/GenBank/DDBJ databases">
        <authorList>
            <person name="Peeters C."/>
        </authorList>
    </citation>
    <scope>NUCLEOTIDE SEQUENCE [LARGE SCALE GENOMIC DNA]</scope>
    <source>
        <strain evidence="7">LMG 22940</strain>
    </source>
</reference>